<evidence type="ECO:0000259" key="1">
    <source>
        <dbReference type="PROSITE" id="PS50828"/>
    </source>
</evidence>
<keyword evidence="2" id="KW-0255">Endonuclease</keyword>
<dbReference type="Gene3D" id="3.30.1370.110">
    <property type="match status" value="1"/>
</dbReference>
<evidence type="ECO:0000313" key="3">
    <source>
        <dbReference type="Proteomes" id="UP000571950"/>
    </source>
</evidence>
<keyword evidence="2" id="KW-0378">Hydrolase</keyword>
<accession>A0A7W6BGA0</accession>
<dbReference type="PANTHER" id="PTHR35562:SF2">
    <property type="entry name" value="DNA ENDONUCLEASE SMRA-RELATED"/>
    <property type="match status" value="1"/>
</dbReference>
<dbReference type="PROSITE" id="PS50828">
    <property type="entry name" value="SMR"/>
    <property type="match status" value="1"/>
</dbReference>
<dbReference type="AlphaFoldDB" id="A0A7W6BGA0"/>
<sequence length="118" mass="12765">MPVAVLDDAWERRIATGSIAPDMSVDLHGHTLEAAHRRLNQVLAQAVARGARVLLVVTGNPRPASDNPHEPRTRGAIRAEIGDWLALGGHADAIASVRTAHPRHGGRGALYIILRRRK</sequence>
<dbReference type="GO" id="GO:0004519">
    <property type="term" value="F:endonuclease activity"/>
    <property type="evidence" value="ECO:0007669"/>
    <property type="project" value="UniProtKB-KW"/>
</dbReference>
<dbReference type="PANTHER" id="PTHR35562">
    <property type="entry name" value="DNA ENDONUCLEASE SMRA-RELATED"/>
    <property type="match status" value="1"/>
</dbReference>
<dbReference type="InterPro" id="IPR002625">
    <property type="entry name" value="Smr_dom"/>
</dbReference>
<comment type="caution">
    <text evidence="2">The sequence shown here is derived from an EMBL/GenBank/DDBJ whole genome shotgun (WGS) entry which is preliminary data.</text>
</comment>
<dbReference type="Proteomes" id="UP000571950">
    <property type="component" value="Unassembled WGS sequence"/>
</dbReference>
<feature type="domain" description="Smr" evidence="1">
    <location>
        <begin position="25"/>
        <end position="115"/>
    </location>
</feature>
<keyword evidence="2" id="KW-0540">Nuclease</keyword>
<dbReference type="Pfam" id="PF01713">
    <property type="entry name" value="Smr"/>
    <property type="match status" value="1"/>
</dbReference>
<keyword evidence="3" id="KW-1185">Reference proteome</keyword>
<organism evidence="2 3">
    <name type="scientific">Sphingobium jiangsuense</name>
    <dbReference type="NCBI Taxonomy" id="870476"/>
    <lineage>
        <taxon>Bacteria</taxon>
        <taxon>Pseudomonadati</taxon>
        <taxon>Pseudomonadota</taxon>
        <taxon>Alphaproteobacteria</taxon>
        <taxon>Sphingomonadales</taxon>
        <taxon>Sphingomonadaceae</taxon>
        <taxon>Sphingobium</taxon>
    </lineage>
</organism>
<gene>
    <name evidence="2" type="ORF">GGR43_001202</name>
</gene>
<proteinExistence type="predicted"/>
<dbReference type="EMBL" id="JACIDT010000003">
    <property type="protein sequence ID" value="MBB3925489.1"/>
    <property type="molecule type" value="Genomic_DNA"/>
</dbReference>
<dbReference type="RefSeq" id="WP_343054452.1">
    <property type="nucleotide sequence ID" value="NZ_BSPS01000018.1"/>
</dbReference>
<protein>
    <submittedName>
        <fullName evidence="2">DNA-nicking Smr family endonuclease</fullName>
    </submittedName>
</protein>
<name>A0A7W6BGA0_9SPHN</name>
<dbReference type="InterPro" id="IPR036063">
    <property type="entry name" value="Smr_dom_sf"/>
</dbReference>
<dbReference type="SUPFAM" id="SSF160443">
    <property type="entry name" value="SMR domain-like"/>
    <property type="match status" value="1"/>
</dbReference>
<reference evidence="2 3" key="1">
    <citation type="submission" date="2020-08" db="EMBL/GenBank/DDBJ databases">
        <title>Genomic Encyclopedia of Type Strains, Phase IV (KMG-IV): sequencing the most valuable type-strain genomes for metagenomic binning, comparative biology and taxonomic classification.</title>
        <authorList>
            <person name="Goeker M."/>
        </authorList>
    </citation>
    <scope>NUCLEOTIDE SEQUENCE [LARGE SCALE GENOMIC DNA]</scope>
    <source>
        <strain evidence="2 3">DSM 26189</strain>
    </source>
</reference>
<evidence type="ECO:0000313" key="2">
    <source>
        <dbReference type="EMBL" id="MBB3925489.1"/>
    </source>
</evidence>